<feature type="transmembrane region" description="Helical" evidence="6">
    <location>
        <begin position="207"/>
        <end position="230"/>
    </location>
</feature>
<evidence type="ECO:0000313" key="8">
    <source>
        <dbReference type="Proteomes" id="UP000540919"/>
    </source>
</evidence>
<name>A0ABX2NBP6_9FIRM</name>
<accession>A0ABX2NBP6</accession>
<dbReference type="NCBIfam" id="TIGR02358">
    <property type="entry name" value="thia_cytX"/>
    <property type="match status" value="1"/>
</dbReference>
<evidence type="ECO:0000256" key="5">
    <source>
        <dbReference type="ARBA" id="ARBA00023136"/>
    </source>
</evidence>
<feature type="transmembrane region" description="Helical" evidence="6">
    <location>
        <begin position="362"/>
        <end position="380"/>
    </location>
</feature>
<feature type="transmembrane region" description="Helical" evidence="6">
    <location>
        <begin position="37"/>
        <end position="58"/>
    </location>
</feature>
<feature type="transmembrane region" description="Helical" evidence="6">
    <location>
        <begin position="284"/>
        <end position="301"/>
    </location>
</feature>
<keyword evidence="3 6" id="KW-0812">Transmembrane</keyword>
<feature type="transmembrane region" description="Helical" evidence="6">
    <location>
        <begin position="141"/>
        <end position="158"/>
    </location>
</feature>
<dbReference type="EMBL" id="JABVBA010000009">
    <property type="protein sequence ID" value="NVF12121.1"/>
    <property type="molecule type" value="Genomic_DNA"/>
</dbReference>
<evidence type="ECO:0000256" key="3">
    <source>
        <dbReference type="ARBA" id="ARBA00022692"/>
    </source>
</evidence>
<feature type="transmembrane region" description="Helical" evidence="6">
    <location>
        <begin position="12"/>
        <end position="31"/>
    </location>
</feature>
<protein>
    <submittedName>
        <fullName evidence="7">Hydroxymethylpyrimidine transporter CytX</fullName>
    </submittedName>
</protein>
<keyword evidence="4 6" id="KW-1133">Transmembrane helix</keyword>
<dbReference type="PANTHER" id="PTHR30569">
    <property type="entry name" value="CYTOSINE TRANSPORTER CODB"/>
    <property type="match status" value="1"/>
</dbReference>
<comment type="similarity">
    <text evidence="2">Belongs to the purine-cytosine permease (2.A.39) family.</text>
</comment>
<feature type="transmembrane region" description="Helical" evidence="6">
    <location>
        <begin position="307"/>
        <end position="329"/>
    </location>
</feature>
<dbReference type="RefSeq" id="WP_176270027.1">
    <property type="nucleotide sequence ID" value="NZ_JABVBA010000009.1"/>
</dbReference>
<feature type="transmembrane region" description="Helical" evidence="6">
    <location>
        <begin position="111"/>
        <end position="129"/>
    </location>
</feature>
<comment type="caution">
    <text evidence="7">The sequence shown here is derived from an EMBL/GenBank/DDBJ whole genome shotgun (WGS) entry which is preliminary data.</text>
</comment>
<dbReference type="PANTHER" id="PTHR30569:SF0">
    <property type="entry name" value="CYTOSINE PERMEASE"/>
    <property type="match status" value="1"/>
</dbReference>
<feature type="transmembrane region" description="Helical" evidence="6">
    <location>
        <begin position="338"/>
        <end position="356"/>
    </location>
</feature>
<keyword evidence="5 6" id="KW-0472">Membrane</keyword>
<comment type="subcellular location">
    <subcellularLocation>
        <location evidence="1">Membrane</location>
        <topology evidence="1">Multi-pass membrane protein</topology>
    </subcellularLocation>
</comment>
<proteinExistence type="inferred from homology"/>
<sequence>MKKQEVLEDSLIWFGAAVSIAEIITGTYFSSLGFTKAMAAIIIGHIFGCFLLYLAAIIGARLNMSAMESVKYSFGSKGFAIFAIINIIQLVAWTGIMIYDGAIAAGNIFNIGNWIWSLVIGFLIIFWIFIGIKNLGPVNKISMTLLFVLSLVLAFVIFKNRGASLGISGDELSFGNGVELSIAMPLSWIPLIADYSKDYDNYKKSSLASVLAYGIVSFFMYTIGLSASLFAGTNDIGEIMLKSGMGVLRLLIIVLSTVTTTFLDAYSAGVSANSLNKNIDIKKCGILVTIIGTIGAIIFPMDDITDFLYFIGSVFAPMIAILIADFFIIKIDRTGEDFYLKNIIIWIIGFIIYRILLNTDVIIGATFLSILITIALTLIVEKITKRSKIK</sequence>
<keyword evidence="8" id="KW-1185">Reference proteome</keyword>
<gene>
    <name evidence="7" type="primary">cytX</name>
    <name evidence="7" type="ORF">HV819_09050</name>
</gene>
<organism evidence="7 8">
    <name type="scientific">Anaerococcus faecalis</name>
    <dbReference type="NCBI Taxonomy" id="2742993"/>
    <lineage>
        <taxon>Bacteria</taxon>
        <taxon>Bacillati</taxon>
        <taxon>Bacillota</taxon>
        <taxon>Tissierellia</taxon>
        <taxon>Tissierellales</taxon>
        <taxon>Peptoniphilaceae</taxon>
        <taxon>Anaerococcus</taxon>
    </lineage>
</organism>
<dbReference type="InterPro" id="IPR030191">
    <property type="entry name" value="CodB"/>
</dbReference>
<evidence type="ECO:0000313" key="7">
    <source>
        <dbReference type="EMBL" id="NVF12121.1"/>
    </source>
</evidence>
<feature type="transmembrane region" description="Helical" evidence="6">
    <location>
        <begin position="79"/>
        <end position="99"/>
    </location>
</feature>
<dbReference type="InterPro" id="IPR001248">
    <property type="entry name" value="Pur-cyt_permease"/>
</dbReference>
<evidence type="ECO:0000256" key="4">
    <source>
        <dbReference type="ARBA" id="ARBA00022989"/>
    </source>
</evidence>
<evidence type="ECO:0000256" key="1">
    <source>
        <dbReference type="ARBA" id="ARBA00004141"/>
    </source>
</evidence>
<dbReference type="Pfam" id="PF02133">
    <property type="entry name" value="Transp_cyt_pur"/>
    <property type="match status" value="1"/>
</dbReference>
<evidence type="ECO:0000256" key="6">
    <source>
        <dbReference type="SAM" id="Phobius"/>
    </source>
</evidence>
<reference evidence="7 8" key="1">
    <citation type="submission" date="2020-06" db="EMBL/GenBank/DDBJ databases">
        <title>Anaerococcus sp. nov., isolated form swine feces.</title>
        <authorList>
            <person name="Yu S."/>
        </authorList>
    </citation>
    <scope>NUCLEOTIDE SEQUENCE [LARGE SCALE GENOMIC DNA]</scope>
    <source>
        <strain evidence="7 8">AGMB00486</strain>
    </source>
</reference>
<feature type="transmembrane region" description="Helical" evidence="6">
    <location>
        <begin position="250"/>
        <end position="272"/>
    </location>
</feature>
<evidence type="ECO:0000256" key="2">
    <source>
        <dbReference type="ARBA" id="ARBA00008974"/>
    </source>
</evidence>
<dbReference type="Gene3D" id="1.10.4160.10">
    <property type="entry name" value="Hydantoin permease"/>
    <property type="match status" value="1"/>
</dbReference>
<dbReference type="InterPro" id="IPR012732">
    <property type="entry name" value="Thia_CytX"/>
</dbReference>
<dbReference type="Proteomes" id="UP000540919">
    <property type="component" value="Unassembled WGS sequence"/>
</dbReference>